<keyword evidence="2" id="KW-1185">Reference proteome</keyword>
<reference evidence="1" key="1">
    <citation type="submission" date="2021-03" db="EMBL/GenBank/DDBJ databases">
        <authorList>
            <person name="Tran Van P."/>
        </authorList>
    </citation>
    <scope>NUCLEOTIDE SEQUENCE</scope>
</reference>
<dbReference type="Proteomes" id="UP001153148">
    <property type="component" value="Unassembled WGS sequence"/>
</dbReference>
<organism evidence="1 2">
    <name type="scientific">Timema podura</name>
    <name type="common">Walking stick</name>
    <dbReference type="NCBI Taxonomy" id="61482"/>
    <lineage>
        <taxon>Eukaryota</taxon>
        <taxon>Metazoa</taxon>
        <taxon>Ecdysozoa</taxon>
        <taxon>Arthropoda</taxon>
        <taxon>Hexapoda</taxon>
        <taxon>Insecta</taxon>
        <taxon>Pterygota</taxon>
        <taxon>Neoptera</taxon>
        <taxon>Polyneoptera</taxon>
        <taxon>Phasmatodea</taxon>
        <taxon>Timematodea</taxon>
        <taxon>Timematoidea</taxon>
        <taxon>Timematidae</taxon>
        <taxon>Timema</taxon>
    </lineage>
</organism>
<protein>
    <submittedName>
        <fullName evidence="1">Uncharacterized protein</fullName>
    </submittedName>
</protein>
<gene>
    <name evidence="1" type="ORF">TPAB3V08_LOCUS8566</name>
</gene>
<dbReference type="EMBL" id="CAJPIN010016576">
    <property type="protein sequence ID" value="CAG2061612.1"/>
    <property type="molecule type" value="Genomic_DNA"/>
</dbReference>
<evidence type="ECO:0000313" key="2">
    <source>
        <dbReference type="Proteomes" id="UP001153148"/>
    </source>
</evidence>
<accession>A0ABN7P881</accession>
<sequence>KCWFIPLSLQSARTSPFKKLVLTPSRICRSSLRGVKLTSLLTSKVCPSQEHFPHKFDLDNVRFIGSITPIFFLLPFKTGHTIICPVLLELPQAPDPYAESRTQDGLDNKQPNFCDTWPEIVAQYILMAKTKFPEVVMHYDICASKVVEQMELLGIQPTTLLNLYMCSKHLVSLDKKNSIEDDIKAILPYTTKRTGTNWDRYLFVQPCYSFFILNSLRTFVNLDAIIQDGRLAAIENVEKIWAKLYADPPFIVHLSVSASSNATKDSNYVKEILKSLSIYKHLPEDHIQNDILSIIPYVKTEINASSLLKVIEVSGNDYLDMGLTPFLVEMIISYDFSAIRKSKCAQHFPKTMVYMIFDPSITWHHIPNIHLYTKTSEHSGLKTPQEFVPDTLKSLSKSKQVPNEIKEEIQCAIPLLRMTNDDEINFVAMVALHKKNGVVNAMLYAGECGCHDSAAASVRELK</sequence>
<name>A0ABN7P881_TIMPD</name>
<comment type="caution">
    <text evidence="1">The sequence shown here is derived from an EMBL/GenBank/DDBJ whole genome shotgun (WGS) entry which is preliminary data.</text>
</comment>
<feature type="non-terminal residue" evidence="1">
    <location>
        <position position="462"/>
    </location>
</feature>
<evidence type="ECO:0000313" key="1">
    <source>
        <dbReference type="EMBL" id="CAG2061612.1"/>
    </source>
</evidence>
<proteinExistence type="predicted"/>
<feature type="non-terminal residue" evidence="1">
    <location>
        <position position="1"/>
    </location>
</feature>